<accession>A0A5N6K2M7</accession>
<dbReference type="AlphaFoldDB" id="A0A5N6K2M7"/>
<gene>
    <name evidence="2" type="ORF">EYC80_009129</name>
</gene>
<dbReference type="EMBL" id="VIGI01000009">
    <property type="protein sequence ID" value="KAB8296371.1"/>
    <property type="molecule type" value="Genomic_DNA"/>
</dbReference>
<evidence type="ECO:0000313" key="3">
    <source>
        <dbReference type="Proteomes" id="UP000326757"/>
    </source>
</evidence>
<feature type="region of interest" description="Disordered" evidence="1">
    <location>
        <begin position="44"/>
        <end position="81"/>
    </location>
</feature>
<keyword evidence="3" id="KW-1185">Reference proteome</keyword>
<evidence type="ECO:0000313" key="2">
    <source>
        <dbReference type="EMBL" id="KAB8296371.1"/>
    </source>
</evidence>
<sequence length="103" mass="12223">MIPPNIMHAYIHPPRTHPFLLVYFPFPKYPCNNQYIHFTIHLRTKKQKQNKTKRSLVKRKKKAEKRKRKNSYSKVMHVSNHSTTQTNHDIVVAADCLPGGIWF</sequence>
<evidence type="ECO:0000256" key="1">
    <source>
        <dbReference type="SAM" id="MobiDB-lite"/>
    </source>
</evidence>
<dbReference type="Proteomes" id="UP000326757">
    <property type="component" value="Unassembled WGS sequence"/>
</dbReference>
<name>A0A5N6K2M7_MONLA</name>
<reference evidence="2 3" key="1">
    <citation type="submission" date="2019-06" db="EMBL/GenBank/DDBJ databases">
        <title>Genome Sequence of the Brown Rot Fungal Pathogen Monilinia laxa.</title>
        <authorList>
            <person name="De Miccolis Angelini R.M."/>
            <person name="Landi L."/>
            <person name="Abate D."/>
            <person name="Pollastro S."/>
            <person name="Romanazzi G."/>
            <person name="Faretra F."/>
        </authorList>
    </citation>
    <scope>NUCLEOTIDE SEQUENCE [LARGE SCALE GENOMIC DNA]</scope>
    <source>
        <strain evidence="2 3">Mlax316</strain>
    </source>
</reference>
<proteinExistence type="predicted"/>
<feature type="compositionally biased region" description="Basic residues" evidence="1">
    <location>
        <begin position="44"/>
        <end position="71"/>
    </location>
</feature>
<comment type="caution">
    <text evidence="2">The sequence shown here is derived from an EMBL/GenBank/DDBJ whole genome shotgun (WGS) entry which is preliminary data.</text>
</comment>
<protein>
    <submittedName>
        <fullName evidence="2">Uncharacterized protein</fullName>
    </submittedName>
</protein>
<organism evidence="2 3">
    <name type="scientific">Monilinia laxa</name>
    <name type="common">Brown rot fungus</name>
    <name type="synonym">Sclerotinia laxa</name>
    <dbReference type="NCBI Taxonomy" id="61186"/>
    <lineage>
        <taxon>Eukaryota</taxon>
        <taxon>Fungi</taxon>
        <taxon>Dikarya</taxon>
        <taxon>Ascomycota</taxon>
        <taxon>Pezizomycotina</taxon>
        <taxon>Leotiomycetes</taxon>
        <taxon>Helotiales</taxon>
        <taxon>Sclerotiniaceae</taxon>
        <taxon>Monilinia</taxon>
    </lineage>
</organism>